<feature type="compositionally biased region" description="Basic and acidic residues" evidence="1">
    <location>
        <begin position="49"/>
        <end position="72"/>
    </location>
</feature>
<feature type="compositionally biased region" description="Polar residues" evidence="1">
    <location>
        <begin position="19"/>
        <end position="38"/>
    </location>
</feature>
<keyword evidence="2" id="KW-0732">Signal</keyword>
<evidence type="ECO:0000313" key="4">
    <source>
        <dbReference type="EMBL" id="TYS69835.1"/>
    </source>
</evidence>
<dbReference type="AlphaFoldDB" id="A0A5D4T365"/>
<evidence type="ECO:0000256" key="2">
    <source>
        <dbReference type="SAM" id="SignalP"/>
    </source>
</evidence>
<comment type="caution">
    <text evidence="4">The sequence shown here is derived from an EMBL/GenBank/DDBJ whole genome shotgun (WGS) entry which is preliminary data.</text>
</comment>
<dbReference type="RefSeq" id="WP_148987396.1">
    <property type="nucleotide sequence ID" value="NZ_VTEV01000002.1"/>
</dbReference>
<evidence type="ECO:0000259" key="3">
    <source>
        <dbReference type="Pfam" id="PF12690"/>
    </source>
</evidence>
<dbReference type="EMBL" id="VTEV01000002">
    <property type="protein sequence ID" value="TYS69835.1"/>
    <property type="molecule type" value="Genomic_DNA"/>
</dbReference>
<feature type="chain" id="PRO_5038731565" description="Intracellular proteinase inhibitor BsuPI domain-containing protein" evidence="2">
    <location>
        <begin position="22"/>
        <end position="187"/>
    </location>
</feature>
<dbReference type="OrthoDB" id="2873922at2"/>
<proteinExistence type="predicted"/>
<reference evidence="4 5" key="1">
    <citation type="submission" date="2019-08" db="EMBL/GenBank/DDBJ databases">
        <title>Bacillus genomes from the desert of Cuatro Cienegas, Coahuila.</title>
        <authorList>
            <person name="Olmedo-Alvarez G."/>
        </authorList>
    </citation>
    <scope>NUCLEOTIDE SEQUENCE [LARGE SCALE GENOMIC DNA]</scope>
    <source>
        <strain evidence="4 5">CH28_1T</strain>
    </source>
</reference>
<accession>A0A5D4T365</accession>
<name>A0A5D4T365_9BACI</name>
<sequence>MNKIMTLLLMFLILTACGTSGDSSQRSSDITEENTPVSEENEVDNSPADDSKESSDPIKSKEEARKKLETNELNKEELEVQVDRQDENFLFKVTNNKEEDAEIYFSSGQEYDYVVYDDSGSAVKKLSEGMMYTQAIKEMILAPGDALEYPISYRDLAADLPPGEYTIQFIFTDANHHATAKETFTVE</sequence>
<feature type="signal peptide" evidence="2">
    <location>
        <begin position="1"/>
        <end position="21"/>
    </location>
</feature>
<organism evidence="4 5">
    <name type="scientific">Sutcliffiella horikoshii</name>
    <dbReference type="NCBI Taxonomy" id="79883"/>
    <lineage>
        <taxon>Bacteria</taxon>
        <taxon>Bacillati</taxon>
        <taxon>Bacillota</taxon>
        <taxon>Bacilli</taxon>
        <taxon>Bacillales</taxon>
        <taxon>Bacillaceae</taxon>
        <taxon>Sutcliffiella</taxon>
    </lineage>
</organism>
<dbReference type="InterPro" id="IPR020481">
    <property type="entry name" value="Intracell_prot_inh_BsuPI"/>
</dbReference>
<dbReference type="Gene3D" id="2.60.40.2360">
    <property type="entry name" value="Intracellular proteinase inhibitor BsuPI"/>
    <property type="match status" value="1"/>
</dbReference>
<dbReference type="Pfam" id="PF12690">
    <property type="entry name" value="BsuPI"/>
    <property type="match status" value="1"/>
</dbReference>
<evidence type="ECO:0000256" key="1">
    <source>
        <dbReference type="SAM" id="MobiDB-lite"/>
    </source>
</evidence>
<evidence type="ECO:0000313" key="5">
    <source>
        <dbReference type="Proteomes" id="UP000322524"/>
    </source>
</evidence>
<gene>
    <name evidence="4" type="ORF">FZC76_06295</name>
</gene>
<dbReference type="Proteomes" id="UP000322524">
    <property type="component" value="Unassembled WGS sequence"/>
</dbReference>
<protein>
    <recommendedName>
        <fullName evidence="3">Intracellular proteinase inhibitor BsuPI domain-containing protein</fullName>
    </recommendedName>
</protein>
<feature type="domain" description="Intracellular proteinase inhibitor BsuPI" evidence="3">
    <location>
        <begin position="79"/>
        <end position="174"/>
    </location>
</feature>
<dbReference type="InterPro" id="IPR038144">
    <property type="entry name" value="IPI"/>
</dbReference>
<dbReference type="PROSITE" id="PS51257">
    <property type="entry name" value="PROKAR_LIPOPROTEIN"/>
    <property type="match status" value="1"/>
</dbReference>
<feature type="region of interest" description="Disordered" evidence="1">
    <location>
        <begin position="19"/>
        <end position="72"/>
    </location>
</feature>